<evidence type="ECO:0000259" key="12">
    <source>
        <dbReference type="PROSITE" id="PS50885"/>
    </source>
</evidence>
<keyword evidence="7" id="KW-0418">Kinase</keyword>
<dbReference type="SUPFAM" id="SSF158472">
    <property type="entry name" value="HAMP domain-like"/>
    <property type="match status" value="1"/>
</dbReference>
<dbReference type="InterPro" id="IPR036097">
    <property type="entry name" value="HisK_dim/P_sf"/>
</dbReference>
<keyword evidence="4" id="KW-0597">Phosphoprotein</keyword>
<dbReference type="AlphaFoldDB" id="A0AA35CKR2"/>
<dbReference type="Gene3D" id="3.30.565.10">
    <property type="entry name" value="Histidine kinase-like ATPase, C-terminal domain"/>
    <property type="match status" value="1"/>
</dbReference>
<dbReference type="RefSeq" id="WP_264844288.1">
    <property type="nucleotide sequence ID" value="NZ_AP025628.1"/>
</dbReference>
<evidence type="ECO:0000256" key="10">
    <source>
        <dbReference type="ARBA" id="ARBA00023136"/>
    </source>
</evidence>
<dbReference type="KEGG" id="cmic:caldi_13130"/>
<reference evidence="13" key="1">
    <citation type="submission" date="2022-03" db="EMBL/GenBank/DDBJ databases">
        <title>Complete genome sequence of Caldinitratiruptor microaerophilus.</title>
        <authorList>
            <person name="Mukaiyama R."/>
            <person name="Nishiyama T."/>
            <person name="Ueda K."/>
        </authorList>
    </citation>
    <scope>NUCLEOTIDE SEQUENCE</scope>
    <source>
        <strain evidence="13">JCM 16183</strain>
    </source>
</reference>
<keyword evidence="5" id="KW-0808">Transferase</keyword>
<dbReference type="PRINTS" id="PR00344">
    <property type="entry name" value="BCTRLSENSOR"/>
</dbReference>
<accession>A0AA35CKR2</accession>
<dbReference type="InterPro" id="IPR005467">
    <property type="entry name" value="His_kinase_dom"/>
</dbReference>
<dbReference type="EC" id="2.7.13.3" evidence="3"/>
<evidence type="ECO:0000256" key="7">
    <source>
        <dbReference type="ARBA" id="ARBA00022777"/>
    </source>
</evidence>
<dbReference type="InterPro" id="IPR003660">
    <property type="entry name" value="HAMP_dom"/>
</dbReference>
<dbReference type="GO" id="GO:0000156">
    <property type="term" value="F:phosphorelay response regulator activity"/>
    <property type="evidence" value="ECO:0007669"/>
    <property type="project" value="TreeGrafter"/>
</dbReference>
<evidence type="ECO:0000256" key="1">
    <source>
        <dbReference type="ARBA" id="ARBA00000085"/>
    </source>
</evidence>
<dbReference type="Proteomes" id="UP001163687">
    <property type="component" value="Chromosome"/>
</dbReference>
<dbReference type="PROSITE" id="PS50109">
    <property type="entry name" value="HIS_KIN"/>
    <property type="match status" value="1"/>
</dbReference>
<keyword evidence="14" id="KW-1185">Reference proteome</keyword>
<dbReference type="CDD" id="cd00075">
    <property type="entry name" value="HATPase"/>
    <property type="match status" value="1"/>
</dbReference>
<dbReference type="Gene3D" id="6.10.340.10">
    <property type="match status" value="1"/>
</dbReference>
<evidence type="ECO:0000313" key="14">
    <source>
        <dbReference type="Proteomes" id="UP001163687"/>
    </source>
</evidence>
<name>A0AA35CKR2_9FIRM</name>
<evidence type="ECO:0000259" key="11">
    <source>
        <dbReference type="PROSITE" id="PS50109"/>
    </source>
</evidence>
<evidence type="ECO:0000256" key="5">
    <source>
        <dbReference type="ARBA" id="ARBA00022679"/>
    </source>
</evidence>
<comment type="subcellular location">
    <subcellularLocation>
        <location evidence="2">Membrane</location>
    </subcellularLocation>
</comment>
<keyword evidence="10" id="KW-0472">Membrane</keyword>
<evidence type="ECO:0000256" key="2">
    <source>
        <dbReference type="ARBA" id="ARBA00004370"/>
    </source>
</evidence>
<keyword evidence="8" id="KW-0067">ATP-binding</keyword>
<keyword evidence="9" id="KW-0902">Two-component regulatory system</keyword>
<dbReference type="SMART" id="SM00388">
    <property type="entry name" value="HisKA"/>
    <property type="match status" value="1"/>
</dbReference>
<dbReference type="Pfam" id="PF00512">
    <property type="entry name" value="HisKA"/>
    <property type="match status" value="1"/>
</dbReference>
<dbReference type="SUPFAM" id="SSF47384">
    <property type="entry name" value="Homodimeric domain of signal transducing histidine kinase"/>
    <property type="match status" value="1"/>
</dbReference>
<proteinExistence type="predicted"/>
<organism evidence="13 14">
    <name type="scientific">Caldinitratiruptor microaerophilus</name>
    <dbReference type="NCBI Taxonomy" id="671077"/>
    <lineage>
        <taxon>Bacteria</taxon>
        <taxon>Bacillati</taxon>
        <taxon>Bacillota</taxon>
        <taxon>Clostridia</taxon>
        <taxon>Eubacteriales</taxon>
        <taxon>Symbiobacteriaceae</taxon>
        <taxon>Caldinitratiruptor</taxon>
    </lineage>
</organism>
<feature type="domain" description="Histidine kinase" evidence="11">
    <location>
        <begin position="253"/>
        <end position="470"/>
    </location>
</feature>
<dbReference type="PANTHER" id="PTHR42878:SF7">
    <property type="entry name" value="SENSOR HISTIDINE KINASE GLRK"/>
    <property type="match status" value="1"/>
</dbReference>
<dbReference type="CDD" id="cd06225">
    <property type="entry name" value="HAMP"/>
    <property type="match status" value="1"/>
</dbReference>
<evidence type="ECO:0000256" key="8">
    <source>
        <dbReference type="ARBA" id="ARBA00022840"/>
    </source>
</evidence>
<dbReference type="EMBL" id="AP025628">
    <property type="protein sequence ID" value="BDG60223.1"/>
    <property type="molecule type" value="Genomic_DNA"/>
</dbReference>
<dbReference type="InterPro" id="IPR004358">
    <property type="entry name" value="Sig_transdc_His_kin-like_C"/>
</dbReference>
<evidence type="ECO:0000256" key="9">
    <source>
        <dbReference type="ARBA" id="ARBA00023012"/>
    </source>
</evidence>
<sequence>MRISTRLLLTYLLAVALVGGALTLAVPRLVRAQLLRSTADQLAVRAQDAGRRLLRVPRTAVLQFTAGVLGADAILVDSNLRVVRVVSDYPPAQALEGATLVGPEAQLVRRALGEGHGVGAVLSGRLGVVAGAAPLALPGGPPVGAIVLFQAVEPLEPALRQTERLVAAWTVAGLVAAAVLASLMSRMIVRRLTAVTEAARAAAEGDLTRRVPEEGADELADLARSFNHMAERVQNLVEGLRRSEALRRDLIASISHELRTPVTSVRGFAEALRDGVVPPAERERYYGIIAAESARLSRLIQDLFDLARLEAGQLELRMQPVAVDDWLRAFADRAGPVLAQSGTVLVLEPPPVPGPWIYADPERLDQVLHNLVENAVRHSPPGEPVRIDRVLDGGEVRIRVTDRGPGVPPEERDRIWQRFYQAPGPDGRKGGAGLGLSIVKSIVEAHGGRVGVEPAPGGGARFWFALPALPPRGPHGPA</sequence>
<dbReference type="InterPro" id="IPR050351">
    <property type="entry name" value="BphY/WalK/GraS-like"/>
</dbReference>
<keyword evidence="6" id="KW-0547">Nucleotide-binding</keyword>
<dbReference type="GO" id="GO:0000155">
    <property type="term" value="F:phosphorelay sensor kinase activity"/>
    <property type="evidence" value="ECO:0007669"/>
    <property type="project" value="InterPro"/>
</dbReference>
<dbReference type="FunFam" id="3.30.565.10:FF:000006">
    <property type="entry name" value="Sensor histidine kinase WalK"/>
    <property type="match status" value="1"/>
</dbReference>
<dbReference type="SUPFAM" id="SSF55874">
    <property type="entry name" value="ATPase domain of HSP90 chaperone/DNA topoisomerase II/histidine kinase"/>
    <property type="match status" value="1"/>
</dbReference>
<dbReference type="InterPro" id="IPR036890">
    <property type="entry name" value="HATPase_C_sf"/>
</dbReference>
<dbReference type="SMART" id="SM00304">
    <property type="entry name" value="HAMP"/>
    <property type="match status" value="1"/>
</dbReference>
<protein>
    <recommendedName>
        <fullName evidence="3">histidine kinase</fullName>
        <ecNumber evidence="3">2.7.13.3</ecNumber>
    </recommendedName>
</protein>
<evidence type="ECO:0000313" key="13">
    <source>
        <dbReference type="EMBL" id="BDG60223.1"/>
    </source>
</evidence>
<dbReference type="Pfam" id="PF00672">
    <property type="entry name" value="HAMP"/>
    <property type="match status" value="1"/>
</dbReference>
<comment type="catalytic activity">
    <reaction evidence="1">
        <text>ATP + protein L-histidine = ADP + protein N-phospho-L-histidine.</text>
        <dbReference type="EC" id="2.7.13.3"/>
    </reaction>
</comment>
<dbReference type="FunFam" id="1.10.287.130:FF:000001">
    <property type="entry name" value="Two-component sensor histidine kinase"/>
    <property type="match status" value="1"/>
</dbReference>
<dbReference type="PANTHER" id="PTHR42878">
    <property type="entry name" value="TWO-COMPONENT HISTIDINE KINASE"/>
    <property type="match status" value="1"/>
</dbReference>
<dbReference type="PROSITE" id="PS50885">
    <property type="entry name" value="HAMP"/>
    <property type="match status" value="1"/>
</dbReference>
<dbReference type="SMART" id="SM00387">
    <property type="entry name" value="HATPase_c"/>
    <property type="match status" value="1"/>
</dbReference>
<evidence type="ECO:0000256" key="4">
    <source>
        <dbReference type="ARBA" id="ARBA00022553"/>
    </source>
</evidence>
<dbReference type="Pfam" id="PF02518">
    <property type="entry name" value="HATPase_c"/>
    <property type="match status" value="1"/>
</dbReference>
<dbReference type="GO" id="GO:0030295">
    <property type="term" value="F:protein kinase activator activity"/>
    <property type="evidence" value="ECO:0007669"/>
    <property type="project" value="TreeGrafter"/>
</dbReference>
<feature type="domain" description="HAMP" evidence="12">
    <location>
        <begin position="186"/>
        <end position="238"/>
    </location>
</feature>
<gene>
    <name evidence="13" type="ORF">caldi_13130</name>
</gene>
<evidence type="ECO:0000256" key="3">
    <source>
        <dbReference type="ARBA" id="ARBA00012438"/>
    </source>
</evidence>
<dbReference type="InterPro" id="IPR003594">
    <property type="entry name" value="HATPase_dom"/>
</dbReference>
<dbReference type="InterPro" id="IPR003661">
    <property type="entry name" value="HisK_dim/P_dom"/>
</dbReference>
<dbReference type="GO" id="GO:0016020">
    <property type="term" value="C:membrane"/>
    <property type="evidence" value="ECO:0007669"/>
    <property type="project" value="UniProtKB-SubCell"/>
</dbReference>
<dbReference type="GO" id="GO:0007234">
    <property type="term" value="P:osmosensory signaling via phosphorelay pathway"/>
    <property type="evidence" value="ECO:0007669"/>
    <property type="project" value="TreeGrafter"/>
</dbReference>
<dbReference type="CDD" id="cd00082">
    <property type="entry name" value="HisKA"/>
    <property type="match status" value="1"/>
</dbReference>
<dbReference type="Gene3D" id="1.10.287.130">
    <property type="match status" value="1"/>
</dbReference>
<evidence type="ECO:0000256" key="6">
    <source>
        <dbReference type="ARBA" id="ARBA00022741"/>
    </source>
</evidence>